<feature type="region of interest" description="Disordered" evidence="1">
    <location>
        <begin position="1"/>
        <end position="31"/>
    </location>
</feature>
<comment type="caution">
    <text evidence="2">The sequence shown here is derived from an EMBL/GenBank/DDBJ whole genome shotgun (WGS) entry which is preliminary data.</text>
</comment>
<dbReference type="EMBL" id="JAPWDO010000003">
    <property type="protein sequence ID" value="KAJ5480468.1"/>
    <property type="molecule type" value="Genomic_DNA"/>
</dbReference>
<dbReference type="Proteomes" id="UP001147760">
    <property type="component" value="Unassembled WGS sequence"/>
</dbReference>
<keyword evidence="3" id="KW-1185">Reference proteome</keyword>
<feature type="compositionally biased region" description="Polar residues" evidence="1">
    <location>
        <begin position="12"/>
        <end position="24"/>
    </location>
</feature>
<evidence type="ECO:0000313" key="3">
    <source>
        <dbReference type="Proteomes" id="UP001147760"/>
    </source>
</evidence>
<name>A0A9W9X110_9EURO</name>
<proteinExistence type="predicted"/>
<accession>A0A9W9X110</accession>
<sequence>MMIGRVRKYPSLRSTLTPTGSTGQLELESKSRVEDENRFDELWWWEEAKLQRFETVGLGYVWY</sequence>
<feature type="compositionally biased region" description="Basic residues" evidence="1">
    <location>
        <begin position="1"/>
        <end position="10"/>
    </location>
</feature>
<protein>
    <submittedName>
        <fullName evidence="2">Uncharacterized protein</fullName>
    </submittedName>
</protein>
<dbReference type="OrthoDB" id="10292317at2759"/>
<reference evidence="2" key="2">
    <citation type="journal article" date="2023" name="IMA Fungus">
        <title>Comparative genomic study of the Penicillium genus elucidates a diverse pangenome and 15 lateral gene transfer events.</title>
        <authorList>
            <person name="Petersen C."/>
            <person name="Sorensen T."/>
            <person name="Nielsen M.R."/>
            <person name="Sondergaard T.E."/>
            <person name="Sorensen J.L."/>
            <person name="Fitzpatrick D.A."/>
            <person name="Frisvad J.C."/>
            <person name="Nielsen K.L."/>
        </authorList>
    </citation>
    <scope>NUCLEOTIDE SEQUENCE</scope>
    <source>
        <strain evidence="2">IBT 17660</strain>
    </source>
</reference>
<organism evidence="2 3">
    <name type="scientific">Penicillium desertorum</name>
    <dbReference type="NCBI Taxonomy" id="1303715"/>
    <lineage>
        <taxon>Eukaryota</taxon>
        <taxon>Fungi</taxon>
        <taxon>Dikarya</taxon>
        <taxon>Ascomycota</taxon>
        <taxon>Pezizomycotina</taxon>
        <taxon>Eurotiomycetes</taxon>
        <taxon>Eurotiomycetidae</taxon>
        <taxon>Eurotiales</taxon>
        <taxon>Aspergillaceae</taxon>
        <taxon>Penicillium</taxon>
    </lineage>
</organism>
<evidence type="ECO:0000256" key="1">
    <source>
        <dbReference type="SAM" id="MobiDB-lite"/>
    </source>
</evidence>
<gene>
    <name evidence="2" type="ORF">N7530_005977</name>
</gene>
<dbReference type="AlphaFoldDB" id="A0A9W9X110"/>
<reference evidence="2" key="1">
    <citation type="submission" date="2022-12" db="EMBL/GenBank/DDBJ databases">
        <authorList>
            <person name="Petersen C."/>
        </authorList>
    </citation>
    <scope>NUCLEOTIDE SEQUENCE</scope>
    <source>
        <strain evidence="2">IBT 17660</strain>
    </source>
</reference>
<evidence type="ECO:0000313" key="2">
    <source>
        <dbReference type="EMBL" id="KAJ5480468.1"/>
    </source>
</evidence>